<dbReference type="Proteomes" id="UP000258309">
    <property type="component" value="Unassembled WGS sequence"/>
</dbReference>
<accession>A0A3E2GRD1</accession>
<sequence>MPPKRQCSESNIEERTRSRKYQEALDLGDHIAKYNIEMSPCGFCVRNGLTCLMVSKSNRCNEYACRRRKCKSEGIPVTSWETLNKEEACLEAKEEKAAQAIAENTACLARLRKQKKFLRQHADEMIYHGLSSLDELDIAEEKER</sequence>
<comment type="caution">
    <text evidence="1">The sequence shown here is derived from an EMBL/GenBank/DDBJ whole genome shotgun (WGS) entry which is preliminary data.</text>
</comment>
<proteinExistence type="predicted"/>
<dbReference type="OMA" id="QCSESNI"/>
<evidence type="ECO:0000313" key="1">
    <source>
        <dbReference type="EMBL" id="RFU23659.1"/>
    </source>
</evidence>
<evidence type="ECO:0000313" key="2">
    <source>
        <dbReference type="Proteomes" id="UP000258309"/>
    </source>
</evidence>
<gene>
    <name evidence="1" type="ORF">B7463_g12680</name>
</gene>
<name>A0A3E2GRD1_SCYLI</name>
<dbReference type="EMBL" id="NCSJ02000667">
    <property type="protein sequence ID" value="RFU23659.1"/>
    <property type="molecule type" value="Genomic_DNA"/>
</dbReference>
<dbReference type="OrthoDB" id="5099098at2759"/>
<feature type="non-terminal residue" evidence="1">
    <location>
        <position position="144"/>
    </location>
</feature>
<feature type="non-terminal residue" evidence="1">
    <location>
        <position position="1"/>
    </location>
</feature>
<keyword evidence="2" id="KW-1185">Reference proteome</keyword>
<dbReference type="AlphaFoldDB" id="A0A3E2GRD1"/>
<protein>
    <submittedName>
        <fullName evidence="1">Uncharacterized protein</fullName>
    </submittedName>
</protein>
<organism evidence="1 2">
    <name type="scientific">Scytalidium lignicola</name>
    <name type="common">Hyphomycete</name>
    <dbReference type="NCBI Taxonomy" id="5539"/>
    <lineage>
        <taxon>Eukaryota</taxon>
        <taxon>Fungi</taxon>
        <taxon>Dikarya</taxon>
        <taxon>Ascomycota</taxon>
        <taxon>Pezizomycotina</taxon>
        <taxon>Leotiomycetes</taxon>
        <taxon>Leotiomycetes incertae sedis</taxon>
        <taxon>Scytalidium</taxon>
    </lineage>
</organism>
<reference evidence="1 2" key="1">
    <citation type="submission" date="2018-05" db="EMBL/GenBank/DDBJ databases">
        <title>Draft genome sequence of Scytalidium lignicola DSM 105466, a ubiquitous saprotrophic fungus.</title>
        <authorList>
            <person name="Buettner E."/>
            <person name="Gebauer A.M."/>
            <person name="Hofrichter M."/>
            <person name="Liers C."/>
            <person name="Kellner H."/>
        </authorList>
    </citation>
    <scope>NUCLEOTIDE SEQUENCE [LARGE SCALE GENOMIC DNA]</scope>
    <source>
        <strain evidence="1 2">DSM 105466</strain>
    </source>
</reference>